<accession>A0A8I1FR06</accession>
<dbReference type="Proteomes" id="UP000658390">
    <property type="component" value="Unassembled WGS sequence"/>
</dbReference>
<feature type="region of interest" description="Disordered" evidence="1">
    <location>
        <begin position="17"/>
        <end position="38"/>
    </location>
</feature>
<evidence type="ECO:0000313" key="3">
    <source>
        <dbReference type="Proteomes" id="UP000658390"/>
    </source>
</evidence>
<reference evidence="2" key="1">
    <citation type="submission" date="2020-12" db="EMBL/GenBank/DDBJ databases">
        <title>Antibiotic resistance and phylogeny of Pseudomonas spp. isolated over three decades from chicken meat in the Norwegian food chain.</title>
        <authorList>
            <person name="Moen B."/>
        </authorList>
    </citation>
    <scope>NUCLEOTIDE SEQUENCE</scope>
    <source>
        <strain evidence="2">MF6762</strain>
    </source>
</reference>
<comment type="caution">
    <text evidence="2">The sequence shown here is derived from an EMBL/GenBank/DDBJ whole genome shotgun (WGS) entry which is preliminary data.</text>
</comment>
<sequence length="117" mass="12876">MVKEIIGQFISSTRPAFADVDSPPAAAQTSYPGRKTGNTMGVRRLQVARVRSDPDHWPGQLHGMREALGVDVIKQPELLEKPQHDYMSAVGFKAPKDLNTLAILEETCIVACQRMST</sequence>
<evidence type="ECO:0000256" key="1">
    <source>
        <dbReference type="SAM" id="MobiDB-lite"/>
    </source>
</evidence>
<name>A0A8I1FR06_9PSED</name>
<dbReference type="AlphaFoldDB" id="A0A8I1FR06"/>
<evidence type="ECO:0000313" key="2">
    <source>
        <dbReference type="EMBL" id="MBJ2259146.1"/>
    </source>
</evidence>
<organism evidence="2 3">
    <name type="scientific">Pseudomonas psychrophila</name>
    <dbReference type="NCBI Taxonomy" id="122355"/>
    <lineage>
        <taxon>Bacteria</taxon>
        <taxon>Pseudomonadati</taxon>
        <taxon>Pseudomonadota</taxon>
        <taxon>Gammaproteobacteria</taxon>
        <taxon>Pseudomonadales</taxon>
        <taxon>Pseudomonadaceae</taxon>
        <taxon>Pseudomonas</taxon>
    </lineage>
</organism>
<feature type="compositionally biased region" description="Polar residues" evidence="1">
    <location>
        <begin position="27"/>
        <end position="38"/>
    </location>
</feature>
<dbReference type="RefSeq" id="WP_198822841.1">
    <property type="nucleotide sequence ID" value="NZ_JAEKCZ010000025.1"/>
</dbReference>
<gene>
    <name evidence="2" type="ORF">JFT45_21840</name>
</gene>
<dbReference type="EMBL" id="JAEKCZ010000025">
    <property type="protein sequence ID" value="MBJ2259146.1"/>
    <property type="molecule type" value="Genomic_DNA"/>
</dbReference>
<proteinExistence type="predicted"/>
<protein>
    <submittedName>
        <fullName evidence="2">Uncharacterized protein</fullName>
    </submittedName>
</protein>